<evidence type="ECO:0000256" key="4">
    <source>
        <dbReference type="ARBA" id="ARBA00022801"/>
    </source>
</evidence>
<evidence type="ECO:0000313" key="8">
    <source>
        <dbReference type="Proteomes" id="UP001054902"/>
    </source>
</evidence>
<keyword evidence="1" id="KW-0963">Cytoplasm</keyword>
<dbReference type="PANTHER" id="PTHR33317">
    <property type="entry name" value="POLYNUCLEOTIDYL TRANSFERASE, RIBONUCLEASE H-LIKE SUPERFAMILY PROTEIN"/>
    <property type="match status" value="1"/>
</dbReference>
<feature type="region of interest" description="Disordered" evidence="5">
    <location>
        <begin position="213"/>
        <end position="234"/>
    </location>
</feature>
<evidence type="ECO:0000259" key="6">
    <source>
        <dbReference type="SMART" id="SM00732"/>
    </source>
</evidence>
<comment type="caution">
    <text evidence="7">The sequence shown here is derived from an EMBL/GenBank/DDBJ whole genome shotgun (WGS) entry which is preliminary data.</text>
</comment>
<dbReference type="SMART" id="SM00732">
    <property type="entry name" value="YqgFc"/>
    <property type="match status" value="1"/>
</dbReference>
<dbReference type="InterPro" id="IPR006641">
    <property type="entry name" value="YqgF/RNaseH-like_dom"/>
</dbReference>
<dbReference type="Pfam" id="PF03652">
    <property type="entry name" value="RuvX"/>
    <property type="match status" value="1"/>
</dbReference>
<dbReference type="Gene3D" id="3.30.420.140">
    <property type="entry name" value="YqgF/RNase H-like domain"/>
    <property type="match status" value="1"/>
</dbReference>
<dbReference type="GO" id="GO:0000967">
    <property type="term" value="P:rRNA 5'-end processing"/>
    <property type="evidence" value="ECO:0007669"/>
    <property type="project" value="TreeGrafter"/>
</dbReference>
<dbReference type="EMBL" id="BLLK01000022">
    <property type="protein sequence ID" value="GFH46900.1"/>
    <property type="molecule type" value="Genomic_DNA"/>
</dbReference>
<evidence type="ECO:0000313" key="7">
    <source>
        <dbReference type="EMBL" id="GFH46900.1"/>
    </source>
</evidence>
<dbReference type="GO" id="GO:0004518">
    <property type="term" value="F:nuclease activity"/>
    <property type="evidence" value="ECO:0007669"/>
    <property type="project" value="UniProtKB-KW"/>
</dbReference>
<dbReference type="HAMAP" id="MF_00651">
    <property type="entry name" value="Nuclease_YqgF"/>
    <property type="match status" value="1"/>
</dbReference>
<dbReference type="PANTHER" id="PTHR33317:SF4">
    <property type="entry name" value="POLYNUCLEOTIDYL TRANSFERASE, RIBONUCLEASE H-LIKE SUPERFAMILY PROTEIN"/>
    <property type="match status" value="1"/>
</dbReference>
<dbReference type="Proteomes" id="UP001054902">
    <property type="component" value="Unassembled WGS sequence"/>
</dbReference>
<dbReference type="SUPFAM" id="SSF53098">
    <property type="entry name" value="Ribonuclease H-like"/>
    <property type="match status" value="1"/>
</dbReference>
<gene>
    <name evidence="7" type="ORF">CTEN210_03374</name>
</gene>
<proteinExistence type="inferred from homology"/>
<dbReference type="GO" id="GO:0016787">
    <property type="term" value="F:hydrolase activity"/>
    <property type="evidence" value="ECO:0007669"/>
    <property type="project" value="UniProtKB-KW"/>
</dbReference>
<reference evidence="7 8" key="1">
    <citation type="journal article" date="2021" name="Sci. Rep.">
        <title>The genome of the diatom Chaetoceros tenuissimus carries an ancient integrated fragment of an extant virus.</title>
        <authorList>
            <person name="Hongo Y."/>
            <person name="Kimura K."/>
            <person name="Takaki Y."/>
            <person name="Yoshida Y."/>
            <person name="Baba S."/>
            <person name="Kobayashi G."/>
            <person name="Nagasaki K."/>
            <person name="Hano T."/>
            <person name="Tomaru Y."/>
        </authorList>
    </citation>
    <scope>NUCLEOTIDE SEQUENCE [LARGE SCALE GENOMIC DNA]</scope>
    <source>
        <strain evidence="7 8">NIES-3715</strain>
    </source>
</reference>
<keyword evidence="2" id="KW-0690">Ribosome biogenesis</keyword>
<evidence type="ECO:0000256" key="2">
    <source>
        <dbReference type="ARBA" id="ARBA00022517"/>
    </source>
</evidence>
<keyword evidence="4" id="KW-0378">Hydrolase</keyword>
<feature type="domain" description="YqgF/RNase H-like" evidence="6">
    <location>
        <begin position="45"/>
        <end position="150"/>
    </location>
</feature>
<evidence type="ECO:0000256" key="3">
    <source>
        <dbReference type="ARBA" id="ARBA00022722"/>
    </source>
</evidence>
<dbReference type="CDD" id="cd16964">
    <property type="entry name" value="YqgF"/>
    <property type="match status" value="1"/>
</dbReference>
<evidence type="ECO:0000256" key="1">
    <source>
        <dbReference type="ARBA" id="ARBA00022490"/>
    </source>
</evidence>
<dbReference type="AlphaFoldDB" id="A0AAD3CKR7"/>
<organism evidence="7 8">
    <name type="scientific">Chaetoceros tenuissimus</name>
    <dbReference type="NCBI Taxonomy" id="426638"/>
    <lineage>
        <taxon>Eukaryota</taxon>
        <taxon>Sar</taxon>
        <taxon>Stramenopiles</taxon>
        <taxon>Ochrophyta</taxon>
        <taxon>Bacillariophyta</taxon>
        <taxon>Coscinodiscophyceae</taxon>
        <taxon>Chaetocerotophycidae</taxon>
        <taxon>Chaetocerotales</taxon>
        <taxon>Chaetocerotaceae</taxon>
        <taxon>Chaetoceros</taxon>
    </lineage>
</organism>
<name>A0AAD3CKR7_9STRA</name>
<dbReference type="InterPro" id="IPR037027">
    <property type="entry name" value="YqgF/RNaseH-like_dom_sf"/>
</dbReference>
<sequence length="265" mass="30012">MNEDAHIFQLKSQNDEGDTSQTKINQNIMNAAAELTTSTSSLLGVKSVGVDYGLVRTGIGLTIGYEPKPIAIVSDMNNTELCQYIIKLAEIENADQIIVGLPFHKNGTEAEQTIITRDFATHLNCAVYAHFGPDKMPVFMFDERYTSKEAAARIRSENPRANLYKELDADAACIILEYYYLDNGVGAHKVELPEDETVRDAVHQAWLLRKQEQERKRKEMTEQRMISSQDRKKAMMEKARLLEEKLAAENGAVSSKKKKKRKKKR</sequence>
<dbReference type="NCBIfam" id="TIGR00250">
    <property type="entry name" value="RNAse_H_YqgF"/>
    <property type="match status" value="1"/>
</dbReference>
<dbReference type="InterPro" id="IPR005227">
    <property type="entry name" value="YqgF"/>
</dbReference>
<dbReference type="InterPro" id="IPR012337">
    <property type="entry name" value="RNaseH-like_sf"/>
</dbReference>
<accession>A0AAD3CKR7</accession>
<keyword evidence="8" id="KW-1185">Reference proteome</keyword>
<evidence type="ECO:0000256" key="5">
    <source>
        <dbReference type="SAM" id="MobiDB-lite"/>
    </source>
</evidence>
<feature type="compositionally biased region" description="Basic and acidic residues" evidence="5">
    <location>
        <begin position="213"/>
        <end position="222"/>
    </location>
</feature>
<protein>
    <recommendedName>
        <fullName evidence="6">YqgF/RNase H-like domain-containing protein</fullName>
    </recommendedName>
</protein>
<keyword evidence="3" id="KW-0540">Nuclease</keyword>